<dbReference type="EMBL" id="CAJVQB010009866">
    <property type="protein sequence ID" value="CAG8734493.1"/>
    <property type="molecule type" value="Genomic_DNA"/>
</dbReference>
<gene>
    <name evidence="1" type="ORF">GMARGA_LOCUS14716</name>
</gene>
<name>A0ABN7V677_GIGMA</name>
<evidence type="ECO:0000313" key="1">
    <source>
        <dbReference type="EMBL" id="CAG8734493.1"/>
    </source>
</evidence>
<dbReference type="Proteomes" id="UP000789901">
    <property type="component" value="Unassembled WGS sequence"/>
</dbReference>
<reference evidence="1 2" key="1">
    <citation type="submission" date="2021-06" db="EMBL/GenBank/DDBJ databases">
        <authorList>
            <person name="Kallberg Y."/>
            <person name="Tangrot J."/>
            <person name="Rosling A."/>
        </authorList>
    </citation>
    <scope>NUCLEOTIDE SEQUENCE [LARGE SCALE GENOMIC DNA]</scope>
    <source>
        <strain evidence="1 2">120-4 pot B 10/14</strain>
    </source>
</reference>
<keyword evidence="2" id="KW-1185">Reference proteome</keyword>
<comment type="caution">
    <text evidence="1">The sequence shown here is derived from an EMBL/GenBank/DDBJ whole genome shotgun (WGS) entry which is preliminary data.</text>
</comment>
<proteinExistence type="predicted"/>
<evidence type="ECO:0000313" key="2">
    <source>
        <dbReference type="Proteomes" id="UP000789901"/>
    </source>
</evidence>
<protein>
    <submittedName>
        <fullName evidence="1">22118_t:CDS:1</fullName>
    </submittedName>
</protein>
<accession>A0ABN7V677</accession>
<sequence>MEAVVVVQGRFLCGCSDSSSAVRLDYMVVRAVREPFVFGPP</sequence>
<organism evidence="1 2">
    <name type="scientific">Gigaspora margarita</name>
    <dbReference type="NCBI Taxonomy" id="4874"/>
    <lineage>
        <taxon>Eukaryota</taxon>
        <taxon>Fungi</taxon>
        <taxon>Fungi incertae sedis</taxon>
        <taxon>Mucoromycota</taxon>
        <taxon>Glomeromycotina</taxon>
        <taxon>Glomeromycetes</taxon>
        <taxon>Diversisporales</taxon>
        <taxon>Gigasporaceae</taxon>
        <taxon>Gigaspora</taxon>
    </lineage>
</organism>